<protein>
    <submittedName>
        <fullName evidence="1">Tail protein</fullName>
    </submittedName>
</protein>
<reference evidence="1 2" key="1">
    <citation type="submission" date="2019-04" db="EMBL/GenBank/DDBJ databases">
        <title>A pseudo-fructophilic Leuconostoc citreum strain F192-5 isolated from peel of satsuma mandarin: the first report for isolation and characterization of strain-dependent fructophilic-like characteristics.</title>
        <authorList>
            <person name="Maeno S."/>
            <person name="Tanizawa Y."/>
            <person name="Kajikawa A."/>
            <person name="Kanesaki Y."/>
            <person name="Kubota E."/>
            <person name="Arita M."/>
            <person name="Leon D."/>
            <person name="Endo A."/>
        </authorList>
    </citation>
    <scope>NUCLEOTIDE SEQUENCE [LARGE SCALE GENOMIC DNA]</scope>
    <source>
        <strain evidence="1 2">F192-5</strain>
    </source>
</reference>
<dbReference type="Proteomes" id="UP000323274">
    <property type="component" value="Unassembled WGS sequence"/>
</dbReference>
<comment type="caution">
    <text evidence="1">The sequence shown here is derived from an EMBL/GenBank/DDBJ whole genome shotgun (WGS) entry which is preliminary data.</text>
</comment>
<dbReference type="EMBL" id="BJJW01000002">
    <property type="protein sequence ID" value="GDZ83042.1"/>
    <property type="molecule type" value="Genomic_DNA"/>
</dbReference>
<name>A0A5A5TYM2_LEUCI</name>
<dbReference type="InterPro" id="IPR006724">
    <property type="entry name" value="Phage_TTP"/>
</dbReference>
<accession>A0A5A5TYM2</accession>
<dbReference type="GeneID" id="61101932"/>
<evidence type="ECO:0000313" key="1">
    <source>
        <dbReference type="EMBL" id="GDZ83042.1"/>
    </source>
</evidence>
<dbReference type="Pfam" id="PF04630">
    <property type="entry name" value="Phage_TTP_1"/>
    <property type="match status" value="1"/>
</dbReference>
<dbReference type="RefSeq" id="WP_085699938.1">
    <property type="nucleotide sequence ID" value="NZ_BJJW01000002.1"/>
</dbReference>
<evidence type="ECO:0000313" key="2">
    <source>
        <dbReference type="Proteomes" id="UP000323274"/>
    </source>
</evidence>
<organism evidence="1 2">
    <name type="scientific">Leuconostoc citreum</name>
    <dbReference type="NCBI Taxonomy" id="33964"/>
    <lineage>
        <taxon>Bacteria</taxon>
        <taxon>Bacillati</taxon>
        <taxon>Bacillota</taxon>
        <taxon>Bacilli</taxon>
        <taxon>Lactobacillales</taxon>
        <taxon>Lactobacillaceae</taxon>
        <taxon>Leuconostoc</taxon>
    </lineage>
</organism>
<gene>
    <name evidence="1" type="ORF">LCIT_02840</name>
</gene>
<proteinExistence type="predicted"/>
<sequence>MATQGIVGAWFAKADQNTGQIIAGSDGLDTTGVYFADGHTNASAEGLTQVQFANLTGTVTPGYANNKQKRASKGTAYPTAQTTFLDLEFNAQQQMLGMESDGKGGYTPSDVLKPVYALFKTQTLDKQHDIYYALTNCHVTTGNKTLGTNNQNEVDSNDELTFNSKSPIVDGMFKGQAYKVYSTIDQKFSFDDMMTEVFPGYKKPTSASGSGTTTGQ</sequence>
<dbReference type="AlphaFoldDB" id="A0A5A5TYM2"/>